<organism evidence="1">
    <name type="scientific">Anguilla anguilla</name>
    <name type="common">European freshwater eel</name>
    <name type="synonym">Muraena anguilla</name>
    <dbReference type="NCBI Taxonomy" id="7936"/>
    <lineage>
        <taxon>Eukaryota</taxon>
        <taxon>Metazoa</taxon>
        <taxon>Chordata</taxon>
        <taxon>Craniata</taxon>
        <taxon>Vertebrata</taxon>
        <taxon>Euteleostomi</taxon>
        <taxon>Actinopterygii</taxon>
        <taxon>Neopterygii</taxon>
        <taxon>Teleostei</taxon>
        <taxon>Anguilliformes</taxon>
        <taxon>Anguillidae</taxon>
        <taxon>Anguilla</taxon>
    </lineage>
</organism>
<dbReference type="EMBL" id="GBXM01067715">
    <property type="protein sequence ID" value="JAH40862.1"/>
    <property type="molecule type" value="Transcribed_RNA"/>
</dbReference>
<accession>A0A0E9SHZ3</accession>
<dbReference type="AlphaFoldDB" id="A0A0E9SHZ3"/>
<name>A0A0E9SHZ3_ANGAN</name>
<dbReference type="EMBL" id="GBXM01077210">
    <property type="protein sequence ID" value="JAH31367.1"/>
    <property type="molecule type" value="Transcribed_RNA"/>
</dbReference>
<protein>
    <submittedName>
        <fullName evidence="1">Uncharacterized protein</fullName>
    </submittedName>
</protein>
<reference evidence="1" key="1">
    <citation type="submission" date="2014-11" db="EMBL/GenBank/DDBJ databases">
        <authorList>
            <person name="Amaro Gonzalez C."/>
        </authorList>
    </citation>
    <scope>NUCLEOTIDE SEQUENCE</scope>
</reference>
<evidence type="ECO:0000313" key="1">
    <source>
        <dbReference type="EMBL" id="JAH40862.1"/>
    </source>
</evidence>
<reference evidence="1" key="2">
    <citation type="journal article" date="2015" name="Fish Shellfish Immunol.">
        <title>Early steps in the European eel (Anguilla anguilla)-Vibrio vulnificus interaction in the gills: Role of the RtxA13 toxin.</title>
        <authorList>
            <person name="Callol A."/>
            <person name="Pajuelo D."/>
            <person name="Ebbesson L."/>
            <person name="Teles M."/>
            <person name="MacKenzie S."/>
            <person name="Amaro C."/>
        </authorList>
    </citation>
    <scope>NUCLEOTIDE SEQUENCE</scope>
</reference>
<sequence length="28" mass="3107">MKTQEQAISVLSSLLLTSEICQLQDTLL</sequence>
<dbReference type="EMBL" id="GBXM01095535">
    <property type="protein sequence ID" value="JAH13042.1"/>
    <property type="molecule type" value="Transcribed_RNA"/>
</dbReference>
<proteinExistence type="predicted"/>